<evidence type="ECO:0000313" key="1">
    <source>
        <dbReference type="EMBL" id="TNV79230.1"/>
    </source>
</evidence>
<sequence>MIRYLSSASRQSRCYLIKNWRRLKRVNSDAKQAISSAKKDPKRIKQSTLTLGISKKDYKFTLNTGQGHIIVGGHSNKLLVFDAVTHILKQKLALHKEPCLATITNGNLYLKDRRGLVVHKYNPTPRHAQYTIEKKQSCFISRVIEIKREYYVEPECTIVSENASFEKFKIVQIKYIPEPILVCYGKQGPCEFFSTLTNVKILTIPSSFTDFHRIRDLAVYSRPDNYLRIYIITSQGLESFQLTAALEQQEVKIVQEDEVIQHLIPGSQRFLDGIECLQCNGIDCIAIINCGYSTMKYQCLENYIYLFTHPITKNCQLIPVAIYRFVQDIIKWDSRFIIQGSGGVLLYRPTYHTFKFIDMQSLPLNLLKRQLPVEEPYSICTQIMEYLKCTSDLSVELPSEAILNEYKFTEFFDKQVSWNSIEIKQANTYESNIFGKKSQNVLLSYSSEVSAARPKQATLIRFISLSF</sequence>
<gene>
    <name evidence="1" type="ORF">FGO68_gene17699</name>
</gene>
<dbReference type="AlphaFoldDB" id="A0A8J8NRJ9"/>
<dbReference type="EMBL" id="RRYP01009198">
    <property type="protein sequence ID" value="TNV79230.1"/>
    <property type="molecule type" value="Genomic_DNA"/>
</dbReference>
<evidence type="ECO:0000313" key="2">
    <source>
        <dbReference type="Proteomes" id="UP000785679"/>
    </source>
</evidence>
<organism evidence="1 2">
    <name type="scientific">Halteria grandinella</name>
    <dbReference type="NCBI Taxonomy" id="5974"/>
    <lineage>
        <taxon>Eukaryota</taxon>
        <taxon>Sar</taxon>
        <taxon>Alveolata</taxon>
        <taxon>Ciliophora</taxon>
        <taxon>Intramacronucleata</taxon>
        <taxon>Spirotrichea</taxon>
        <taxon>Stichotrichia</taxon>
        <taxon>Sporadotrichida</taxon>
        <taxon>Halteriidae</taxon>
        <taxon>Halteria</taxon>
    </lineage>
</organism>
<proteinExistence type="predicted"/>
<dbReference type="Proteomes" id="UP000785679">
    <property type="component" value="Unassembled WGS sequence"/>
</dbReference>
<reference evidence="1" key="1">
    <citation type="submission" date="2019-06" db="EMBL/GenBank/DDBJ databases">
        <authorList>
            <person name="Zheng W."/>
        </authorList>
    </citation>
    <scope>NUCLEOTIDE SEQUENCE</scope>
    <source>
        <strain evidence="1">QDHG01</strain>
    </source>
</reference>
<name>A0A8J8NRJ9_HALGN</name>
<protein>
    <submittedName>
        <fullName evidence="1">Uncharacterized protein</fullName>
    </submittedName>
</protein>
<comment type="caution">
    <text evidence="1">The sequence shown here is derived from an EMBL/GenBank/DDBJ whole genome shotgun (WGS) entry which is preliminary data.</text>
</comment>
<accession>A0A8J8NRJ9</accession>
<keyword evidence="2" id="KW-1185">Reference proteome</keyword>